<dbReference type="AlphaFoldDB" id="A0A1G2K4D9"/>
<feature type="compositionally biased region" description="Basic and acidic residues" evidence="1">
    <location>
        <begin position="188"/>
        <end position="201"/>
    </location>
</feature>
<reference evidence="2 3" key="1">
    <citation type="journal article" date="2016" name="Nat. Commun.">
        <title>Thousands of microbial genomes shed light on interconnected biogeochemical processes in an aquifer system.</title>
        <authorList>
            <person name="Anantharaman K."/>
            <person name="Brown C.T."/>
            <person name="Hug L.A."/>
            <person name="Sharon I."/>
            <person name="Castelle C.J."/>
            <person name="Probst A.J."/>
            <person name="Thomas B.C."/>
            <person name="Singh A."/>
            <person name="Wilkins M.J."/>
            <person name="Karaoz U."/>
            <person name="Brodie E.L."/>
            <person name="Williams K.H."/>
            <person name="Hubbard S.S."/>
            <person name="Banfield J.F."/>
        </authorList>
    </citation>
    <scope>NUCLEOTIDE SEQUENCE [LARGE SCALE GENOMIC DNA]</scope>
</reference>
<feature type="compositionally biased region" description="Basic and acidic residues" evidence="1">
    <location>
        <begin position="217"/>
        <end position="233"/>
    </location>
</feature>
<evidence type="ECO:0000256" key="1">
    <source>
        <dbReference type="SAM" id="MobiDB-lite"/>
    </source>
</evidence>
<gene>
    <name evidence="2" type="ORF">A2131_02810</name>
</gene>
<feature type="compositionally biased region" description="Polar residues" evidence="1">
    <location>
        <begin position="205"/>
        <end position="216"/>
    </location>
</feature>
<dbReference type="Proteomes" id="UP000177392">
    <property type="component" value="Unassembled WGS sequence"/>
</dbReference>
<dbReference type="EMBL" id="MHQB01000040">
    <property type="protein sequence ID" value="OGZ93318.1"/>
    <property type="molecule type" value="Genomic_DNA"/>
</dbReference>
<feature type="region of interest" description="Disordered" evidence="1">
    <location>
        <begin position="110"/>
        <end position="169"/>
    </location>
</feature>
<evidence type="ECO:0008006" key="4">
    <source>
        <dbReference type="Google" id="ProtNLM"/>
    </source>
</evidence>
<evidence type="ECO:0000313" key="2">
    <source>
        <dbReference type="EMBL" id="OGZ93318.1"/>
    </source>
</evidence>
<name>A0A1G2K4D9_9BACT</name>
<accession>A0A1G2K4D9</accession>
<protein>
    <recommendedName>
        <fullName evidence="4">HTH deoR-type domain-containing protein</fullName>
    </recommendedName>
</protein>
<comment type="caution">
    <text evidence="2">The sequence shown here is derived from an EMBL/GenBank/DDBJ whole genome shotgun (WGS) entry which is preliminary data.</text>
</comment>
<evidence type="ECO:0000313" key="3">
    <source>
        <dbReference type="Proteomes" id="UP000177392"/>
    </source>
</evidence>
<feature type="region of interest" description="Disordered" evidence="1">
    <location>
        <begin position="185"/>
        <end position="233"/>
    </location>
</feature>
<sequence>MAFQLPQEFQKEVFELTLALYRVTDFFPKNDTLRRSLREKANEIFSRITEYGHGKGDESEALLIFARIESIKGYLDIARTMRLVKPVNLSVLYREYEFLGQFFKNESRLPPHLSPNTPPERWGGLSDIKNTPFPGDVGMSHRKDNEATQDTNHASHRKVSGGVKSSVDPIVDGANVSNFSGSVLNRSDAMKEKTEASRPARDGASNVNRTKTAQSPTERDDKGHIGHVAKPEGVSERQKAIIGHMKKADKKARLGNIHALFGDISSKTIQRDLFDLVSRNILRKEGEKRWTTYFLIGD</sequence>
<proteinExistence type="predicted"/>
<organism evidence="2 3">
    <name type="scientific">Candidatus Sungbacteria bacterium GWC2_49_10</name>
    <dbReference type="NCBI Taxonomy" id="1802263"/>
    <lineage>
        <taxon>Bacteria</taxon>
        <taxon>Candidatus Sungiibacteriota</taxon>
    </lineage>
</organism>